<evidence type="ECO:0000256" key="3">
    <source>
        <dbReference type="SAM" id="Phobius"/>
    </source>
</evidence>
<evidence type="ECO:0000313" key="5">
    <source>
        <dbReference type="Proteomes" id="UP000183567"/>
    </source>
</evidence>
<dbReference type="Pfam" id="PF07690">
    <property type="entry name" value="MFS_1"/>
    <property type="match status" value="1"/>
</dbReference>
<protein>
    <recommendedName>
        <fullName evidence="6">Major facilitator superfamily (MFS) profile domain-containing protein</fullName>
    </recommendedName>
</protein>
<comment type="similarity">
    <text evidence="2">Belongs to the major facilitator superfamily. Monocarboxylate porter (TC 2.A.1.13) family.</text>
</comment>
<name>A0A1J8QL35_9AGAM</name>
<dbReference type="Gene3D" id="1.20.1250.20">
    <property type="entry name" value="MFS general substrate transporter like domains"/>
    <property type="match status" value="1"/>
</dbReference>
<dbReference type="AlphaFoldDB" id="A0A1J8QL35"/>
<feature type="transmembrane region" description="Helical" evidence="3">
    <location>
        <begin position="302"/>
        <end position="335"/>
    </location>
</feature>
<feature type="transmembrane region" description="Helical" evidence="3">
    <location>
        <begin position="273"/>
        <end position="295"/>
    </location>
</feature>
<dbReference type="PANTHER" id="PTHR11360">
    <property type="entry name" value="MONOCARBOXYLATE TRANSPORTER"/>
    <property type="match status" value="1"/>
</dbReference>
<feature type="non-terminal residue" evidence="4">
    <location>
        <position position="339"/>
    </location>
</feature>
<dbReference type="SUPFAM" id="SSF103473">
    <property type="entry name" value="MFS general substrate transporter"/>
    <property type="match status" value="1"/>
</dbReference>
<keyword evidence="3" id="KW-1133">Transmembrane helix</keyword>
<dbReference type="GO" id="GO:0022857">
    <property type="term" value="F:transmembrane transporter activity"/>
    <property type="evidence" value="ECO:0007669"/>
    <property type="project" value="InterPro"/>
</dbReference>
<accession>A0A1J8QL35</accession>
<feature type="transmembrane region" description="Helical" evidence="3">
    <location>
        <begin position="126"/>
        <end position="147"/>
    </location>
</feature>
<dbReference type="InterPro" id="IPR036259">
    <property type="entry name" value="MFS_trans_sf"/>
</dbReference>
<dbReference type="OrthoDB" id="6499973at2759"/>
<evidence type="ECO:0000313" key="4">
    <source>
        <dbReference type="EMBL" id="OJA14265.1"/>
    </source>
</evidence>
<comment type="subcellular location">
    <subcellularLocation>
        <location evidence="1">Membrane</location>
        <topology evidence="1">Multi-pass membrane protein</topology>
    </subcellularLocation>
</comment>
<feature type="transmembrane region" description="Helical" evidence="3">
    <location>
        <begin position="41"/>
        <end position="63"/>
    </location>
</feature>
<dbReference type="PANTHER" id="PTHR11360:SF252">
    <property type="entry name" value="MAJOR FACILITATOR SUPERFAMILY (MFS) PROFILE DOMAIN-CONTAINING PROTEIN-RELATED"/>
    <property type="match status" value="1"/>
</dbReference>
<dbReference type="InterPro" id="IPR011701">
    <property type="entry name" value="MFS"/>
</dbReference>
<dbReference type="Proteomes" id="UP000183567">
    <property type="component" value="Unassembled WGS sequence"/>
</dbReference>
<evidence type="ECO:0000256" key="1">
    <source>
        <dbReference type="ARBA" id="ARBA00004141"/>
    </source>
</evidence>
<feature type="transmembrane region" description="Helical" evidence="3">
    <location>
        <begin position="191"/>
        <end position="210"/>
    </location>
</feature>
<gene>
    <name evidence="4" type="ORF">AZE42_11048</name>
</gene>
<keyword evidence="3" id="KW-0812">Transmembrane</keyword>
<feature type="transmembrane region" description="Helical" evidence="3">
    <location>
        <begin position="84"/>
        <end position="106"/>
    </location>
</feature>
<reference evidence="4 5" key="1">
    <citation type="submission" date="2016-03" db="EMBL/GenBank/DDBJ databases">
        <title>Comparative genomics of the ectomycorrhizal sister species Rhizopogon vinicolor and Rhizopogon vesiculosus (Basidiomycota: Boletales) reveals a divergence of the mating type B locus.</title>
        <authorList>
            <person name="Mujic A.B."/>
            <person name="Kuo A."/>
            <person name="Tritt A."/>
            <person name="Lipzen A."/>
            <person name="Chen C."/>
            <person name="Johnson J."/>
            <person name="Sharma A."/>
            <person name="Barry K."/>
            <person name="Grigoriev I.V."/>
            <person name="Spatafora J.W."/>
        </authorList>
    </citation>
    <scope>NUCLEOTIDE SEQUENCE [LARGE SCALE GENOMIC DNA]</scope>
    <source>
        <strain evidence="4 5">AM-OR11-056</strain>
    </source>
</reference>
<keyword evidence="5" id="KW-1185">Reference proteome</keyword>
<organism evidence="4 5">
    <name type="scientific">Rhizopogon vesiculosus</name>
    <dbReference type="NCBI Taxonomy" id="180088"/>
    <lineage>
        <taxon>Eukaryota</taxon>
        <taxon>Fungi</taxon>
        <taxon>Dikarya</taxon>
        <taxon>Basidiomycota</taxon>
        <taxon>Agaricomycotina</taxon>
        <taxon>Agaricomycetes</taxon>
        <taxon>Agaricomycetidae</taxon>
        <taxon>Boletales</taxon>
        <taxon>Suillineae</taxon>
        <taxon>Rhizopogonaceae</taxon>
        <taxon>Rhizopogon</taxon>
    </lineage>
</organism>
<evidence type="ECO:0000256" key="2">
    <source>
        <dbReference type="ARBA" id="ARBA00006727"/>
    </source>
</evidence>
<sequence length="339" mass="36464">MEAQVVCQGDKEGSEILDKFPVVKHSDPPSPSHDGFPEGGLAAWATVFGSFLAQISIFGYSVAFGVYQDFYTRHYLTNETSSAISWIGSVSLCLLTSFSLISGALYDRGYFYHLVIAAKPNQYYQIFLTQGLGLGIASGLLYVPTMAVISHHFRRKRMLVTTFVASGTSLGAIIHPIMLNNLLNGPVGFANGVRASAGLVSGLLLIACMCMRTRLDPPTIPVNYIAAASKCIHDVPFAFMMAGAFLFQTGFYYPIFYFQLDSIKHGVSVTFSFYSLVISNASNFIGRVTCGYIAAYTGVLNLTILAAISSAVLIFGMIGLSSLVSVVVLGVVYGYVSGV</sequence>
<feature type="transmembrane region" description="Helical" evidence="3">
    <location>
        <begin position="159"/>
        <end position="179"/>
    </location>
</feature>
<dbReference type="GO" id="GO:0016020">
    <property type="term" value="C:membrane"/>
    <property type="evidence" value="ECO:0007669"/>
    <property type="project" value="UniProtKB-SubCell"/>
</dbReference>
<comment type="caution">
    <text evidence="4">The sequence shown here is derived from an EMBL/GenBank/DDBJ whole genome shotgun (WGS) entry which is preliminary data.</text>
</comment>
<proteinExistence type="inferred from homology"/>
<feature type="transmembrane region" description="Helical" evidence="3">
    <location>
        <begin position="231"/>
        <end position="253"/>
    </location>
</feature>
<keyword evidence="3" id="KW-0472">Membrane</keyword>
<evidence type="ECO:0008006" key="6">
    <source>
        <dbReference type="Google" id="ProtNLM"/>
    </source>
</evidence>
<dbReference type="EMBL" id="LVVM01003786">
    <property type="protein sequence ID" value="OJA14265.1"/>
    <property type="molecule type" value="Genomic_DNA"/>
</dbReference>
<dbReference type="InterPro" id="IPR050327">
    <property type="entry name" value="Proton-linked_MCT"/>
</dbReference>